<evidence type="ECO:0000256" key="1">
    <source>
        <dbReference type="ARBA" id="ARBA00004141"/>
    </source>
</evidence>
<dbReference type="AlphaFoldDB" id="A0A846ZFZ0"/>
<name>A0A846ZFZ0_9LACO</name>
<sequence>MILLGSAIIFVFLWLVSGYRHGLVNGLLRLALWAVVWYIAIKFAQPFGHFLSRFVAGQFVRTTVPQEVVNQGSQFLGSGIAFSVLLILGGFVSHYVLRSMRVIRHIPFLGWVDGVLGACLYGVIGVVIAFFALQVLSVVPNVWVQDQFLKTPLLNQLLDGVPFFAEQIYQWWL</sequence>
<organism evidence="6 7">
    <name type="scientific">Leuconostoc holzapfelii</name>
    <dbReference type="NCBI Taxonomy" id="434464"/>
    <lineage>
        <taxon>Bacteria</taxon>
        <taxon>Bacillati</taxon>
        <taxon>Bacillota</taxon>
        <taxon>Bacilli</taxon>
        <taxon>Lactobacillales</taxon>
        <taxon>Lactobacillaceae</taxon>
        <taxon>Leuconostoc</taxon>
    </lineage>
</organism>
<feature type="transmembrane region" description="Helical" evidence="5">
    <location>
        <begin position="109"/>
        <end position="133"/>
    </location>
</feature>
<keyword evidence="2 5" id="KW-0812">Transmembrane</keyword>
<dbReference type="GO" id="GO:0009403">
    <property type="term" value="P:toxin biosynthetic process"/>
    <property type="evidence" value="ECO:0007669"/>
    <property type="project" value="InterPro"/>
</dbReference>
<dbReference type="InterPro" id="IPR003825">
    <property type="entry name" value="Colicin-V_CvpA"/>
</dbReference>
<evidence type="ECO:0000256" key="5">
    <source>
        <dbReference type="SAM" id="Phobius"/>
    </source>
</evidence>
<comment type="caution">
    <text evidence="6">The sequence shown here is derived from an EMBL/GenBank/DDBJ whole genome shotgun (WGS) entry which is preliminary data.</text>
</comment>
<keyword evidence="4 5" id="KW-0472">Membrane</keyword>
<evidence type="ECO:0000256" key="3">
    <source>
        <dbReference type="ARBA" id="ARBA00022989"/>
    </source>
</evidence>
<comment type="subcellular location">
    <subcellularLocation>
        <location evidence="1">Membrane</location>
        <topology evidence="1">Multi-pass membrane protein</topology>
    </subcellularLocation>
</comment>
<evidence type="ECO:0000313" key="6">
    <source>
        <dbReference type="EMBL" id="NKZ19144.1"/>
    </source>
</evidence>
<gene>
    <name evidence="6" type="ORF">HF966_08155</name>
</gene>
<protein>
    <submittedName>
        <fullName evidence="6">CvpA family protein</fullName>
    </submittedName>
</protein>
<feature type="transmembrane region" description="Helical" evidence="5">
    <location>
        <begin position="75"/>
        <end position="97"/>
    </location>
</feature>
<proteinExistence type="predicted"/>
<dbReference type="Pfam" id="PF02674">
    <property type="entry name" value="Colicin_V"/>
    <property type="match status" value="1"/>
</dbReference>
<evidence type="ECO:0000313" key="7">
    <source>
        <dbReference type="Proteomes" id="UP000590460"/>
    </source>
</evidence>
<dbReference type="RefSeq" id="WP_168677815.1">
    <property type="nucleotide sequence ID" value="NZ_BPKV01000016.1"/>
</dbReference>
<evidence type="ECO:0000256" key="4">
    <source>
        <dbReference type="ARBA" id="ARBA00023136"/>
    </source>
</evidence>
<accession>A0A846ZFZ0</accession>
<dbReference type="Proteomes" id="UP000590460">
    <property type="component" value="Unassembled WGS sequence"/>
</dbReference>
<reference evidence="6 7" key="1">
    <citation type="submission" date="2020-04" db="EMBL/GenBank/DDBJ databases">
        <title>MicrobeNet Type strains.</title>
        <authorList>
            <person name="Nicholson A.C."/>
        </authorList>
    </citation>
    <scope>NUCLEOTIDE SEQUENCE [LARGE SCALE GENOMIC DNA]</scope>
    <source>
        <strain evidence="6 7">CCUG 54536</strain>
    </source>
</reference>
<dbReference type="GO" id="GO:0016020">
    <property type="term" value="C:membrane"/>
    <property type="evidence" value="ECO:0007669"/>
    <property type="project" value="UniProtKB-SubCell"/>
</dbReference>
<dbReference type="EMBL" id="JAAXPO010000011">
    <property type="protein sequence ID" value="NKZ19144.1"/>
    <property type="molecule type" value="Genomic_DNA"/>
</dbReference>
<keyword evidence="3 5" id="KW-1133">Transmembrane helix</keyword>
<evidence type="ECO:0000256" key="2">
    <source>
        <dbReference type="ARBA" id="ARBA00022692"/>
    </source>
</evidence>